<accession>A0AAE6FTM0</accession>
<dbReference type="EMBL" id="CP040986">
    <property type="protein sequence ID" value="QDD13508.1"/>
    <property type="molecule type" value="Genomic_DNA"/>
</dbReference>
<name>A0AAE6FTM0_9PROT</name>
<protein>
    <recommendedName>
        <fullName evidence="3">Squalene synthase HpnC</fullName>
    </recommendedName>
</protein>
<evidence type="ECO:0000313" key="1">
    <source>
        <dbReference type="EMBL" id="QDD13508.1"/>
    </source>
</evidence>
<dbReference type="InterPro" id="IPR008949">
    <property type="entry name" value="Isoprenoid_synthase_dom_sf"/>
</dbReference>
<dbReference type="PANTHER" id="PTHR31480">
    <property type="entry name" value="BIFUNCTIONAL LYCOPENE CYCLASE/PHYTOENE SYNTHASE"/>
    <property type="match status" value="1"/>
</dbReference>
<organism evidence="1 2">
    <name type="scientific">Candidatus Methylopumilus rimovensis</name>
    <dbReference type="NCBI Taxonomy" id="2588535"/>
    <lineage>
        <taxon>Bacteria</taxon>
        <taxon>Pseudomonadati</taxon>
        <taxon>Pseudomonadota</taxon>
        <taxon>Betaproteobacteria</taxon>
        <taxon>Nitrosomonadales</taxon>
        <taxon>Methylophilaceae</taxon>
        <taxon>Candidatus Methylopumilus</taxon>
    </lineage>
</organism>
<dbReference type="AlphaFoldDB" id="A0AAE6FTM0"/>
<sequence length="286" mass="33492">MRITQNIKNQYKIKQTKKHYENFTVGSLVLGIEMKEAITTLYAFARLGDDIADEGNKSKKDRLKEIKYLKDHLKKIEKNQKINDPYFKILKKILIKYNIKISNLYKFINAFNKDINHKQYSRFNGLIKYCEDAANPAGELILSLAKKDNKENIRKSNAICTALALINFAQGAVEDYKKGRIYFPKDEIKEFNLNIKDIEKRNFSAQWIRYKKFWVNRNYQILKEGLGLGKKIKGRLGLEIQMIELAALLLVERMKKNDCNLFINPPKIKTLDWIFIFLKAATLKLS</sequence>
<dbReference type="Gene3D" id="1.10.600.10">
    <property type="entry name" value="Farnesyl Diphosphate Synthase"/>
    <property type="match status" value="1"/>
</dbReference>
<dbReference type="GO" id="GO:0016765">
    <property type="term" value="F:transferase activity, transferring alkyl or aryl (other than methyl) groups"/>
    <property type="evidence" value="ECO:0007669"/>
    <property type="project" value="UniProtKB-ARBA"/>
</dbReference>
<dbReference type="KEGG" id="mrk:FIT61_03465"/>
<dbReference type="InterPro" id="IPR002060">
    <property type="entry name" value="Squ/phyt_synthse"/>
</dbReference>
<dbReference type="RefSeq" id="WP_139883283.1">
    <property type="nucleotide sequence ID" value="NZ_CP040986.1"/>
</dbReference>
<reference evidence="1 2" key="1">
    <citation type="journal article" date="2019" name="ISME J.">
        <title>Evolution in action: habitat transition from sediment to the pelagial leads to genome streamlining in Methylophilaceae.</title>
        <authorList>
            <person name="Salcher M."/>
            <person name="Schaefle D."/>
            <person name="Kaspar M."/>
            <person name="Neuenschwander S.M."/>
            <person name="Ghai R."/>
        </authorList>
    </citation>
    <scope>NUCLEOTIDE SEQUENCE [LARGE SCALE GENOMIC DNA]</scope>
    <source>
        <strain evidence="1 2">MMS-RI-1</strain>
    </source>
</reference>
<dbReference type="Pfam" id="PF00494">
    <property type="entry name" value="SQS_PSY"/>
    <property type="match status" value="1"/>
</dbReference>
<evidence type="ECO:0000313" key="2">
    <source>
        <dbReference type="Proteomes" id="UP000312102"/>
    </source>
</evidence>
<proteinExistence type="predicted"/>
<dbReference type="Proteomes" id="UP000312102">
    <property type="component" value="Chromosome"/>
</dbReference>
<dbReference type="SUPFAM" id="SSF48576">
    <property type="entry name" value="Terpenoid synthases"/>
    <property type="match status" value="1"/>
</dbReference>
<evidence type="ECO:0008006" key="3">
    <source>
        <dbReference type="Google" id="ProtNLM"/>
    </source>
</evidence>
<keyword evidence="2" id="KW-1185">Reference proteome</keyword>
<gene>
    <name evidence="1" type="ORF">FIT61_03465</name>
</gene>